<accession>A0A9N9DFP2</accession>
<dbReference type="AlphaFoldDB" id="A0A9N9DFP2"/>
<comment type="caution">
    <text evidence="1">The sequence shown here is derived from an EMBL/GenBank/DDBJ whole genome shotgun (WGS) entry which is preliminary data.</text>
</comment>
<protein>
    <submittedName>
        <fullName evidence="1">22164_t:CDS:1</fullName>
    </submittedName>
</protein>
<name>A0A9N9DFP2_9GLOM</name>
<dbReference type="EMBL" id="CAJVQA010006254">
    <property type="protein sequence ID" value="CAG8637153.1"/>
    <property type="molecule type" value="Genomic_DNA"/>
</dbReference>
<keyword evidence="2" id="KW-1185">Reference proteome</keyword>
<organism evidence="1 2">
    <name type="scientific">Cetraspora pellucida</name>
    <dbReference type="NCBI Taxonomy" id="1433469"/>
    <lineage>
        <taxon>Eukaryota</taxon>
        <taxon>Fungi</taxon>
        <taxon>Fungi incertae sedis</taxon>
        <taxon>Mucoromycota</taxon>
        <taxon>Glomeromycotina</taxon>
        <taxon>Glomeromycetes</taxon>
        <taxon>Diversisporales</taxon>
        <taxon>Gigasporaceae</taxon>
        <taxon>Cetraspora</taxon>
    </lineage>
</organism>
<proteinExistence type="predicted"/>
<evidence type="ECO:0000313" key="1">
    <source>
        <dbReference type="EMBL" id="CAG8637153.1"/>
    </source>
</evidence>
<evidence type="ECO:0000313" key="2">
    <source>
        <dbReference type="Proteomes" id="UP000789759"/>
    </source>
</evidence>
<reference evidence="1" key="1">
    <citation type="submission" date="2021-06" db="EMBL/GenBank/DDBJ databases">
        <authorList>
            <person name="Kallberg Y."/>
            <person name="Tangrot J."/>
            <person name="Rosling A."/>
        </authorList>
    </citation>
    <scope>NUCLEOTIDE SEQUENCE</scope>
    <source>
        <strain evidence="1">FL966</strain>
    </source>
</reference>
<sequence>MLNNTIIKAKDIHDLVKEGECKEFEIFYLNSIHHKVKILLEEIEKFSIRLCGAYEIGVKEVSYSLENKIKFPG</sequence>
<gene>
    <name evidence="1" type="ORF">CPELLU_LOCUS8676</name>
</gene>
<dbReference type="Proteomes" id="UP000789759">
    <property type="component" value="Unassembled WGS sequence"/>
</dbReference>